<evidence type="ECO:0000256" key="2">
    <source>
        <dbReference type="ARBA" id="ARBA00023125"/>
    </source>
</evidence>
<dbReference type="SUPFAM" id="SSF48498">
    <property type="entry name" value="Tetracyclin repressor-like, C-terminal domain"/>
    <property type="match status" value="1"/>
</dbReference>
<dbReference type="PRINTS" id="PR00455">
    <property type="entry name" value="HTHTETR"/>
</dbReference>
<dbReference type="FunFam" id="1.10.10.60:FF:000141">
    <property type="entry name" value="TetR family transcriptional regulator"/>
    <property type="match status" value="1"/>
</dbReference>
<dbReference type="PROSITE" id="PS50977">
    <property type="entry name" value="HTH_TETR_2"/>
    <property type="match status" value="1"/>
</dbReference>
<evidence type="ECO:0000256" key="4">
    <source>
        <dbReference type="PROSITE-ProRule" id="PRU00335"/>
    </source>
</evidence>
<keyword evidence="3" id="KW-0804">Transcription</keyword>
<dbReference type="InterPro" id="IPR001647">
    <property type="entry name" value="HTH_TetR"/>
</dbReference>
<dbReference type="GO" id="GO:0003700">
    <property type="term" value="F:DNA-binding transcription factor activity"/>
    <property type="evidence" value="ECO:0007669"/>
    <property type="project" value="TreeGrafter"/>
</dbReference>
<dbReference type="AlphaFoldDB" id="A0A7C1BDZ7"/>
<dbReference type="Gene3D" id="1.10.10.60">
    <property type="entry name" value="Homeodomain-like"/>
    <property type="match status" value="1"/>
</dbReference>
<dbReference type="GO" id="GO:0000976">
    <property type="term" value="F:transcription cis-regulatory region binding"/>
    <property type="evidence" value="ECO:0007669"/>
    <property type="project" value="TreeGrafter"/>
</dbReference>
<proteinExistence type="predicted"/>
<evidence type="ECO:0000256" key="3">
    <source>
        <dbReference type="ARBA" id="ARBA00023163"/>
    </source>
</evidence>
<evidence type="ECO:0000256" key="1">
    <source>
        <dbReference type="ARBA" id="ARBA00023015"/>
    </source>
</evidence>
<feature type="DNA-binding region" description="H-T-H motif" evidence="4">
    <location>
        <begin position="27"/>
        <end position="46"/>
    </location>
</feature>
<dbReference type="InterPro" id="IPR050109">
    <property type="entry name" value="HTH-type_TetR-like_transc_reg"/>
</dbReference>
<reference evidence="6" key="1">
    <citation type="journal article" date="2020" name="mSystems">
        <title>Genome- and Community-Level Interaction Insights into Carbon Utilization and Element Cycling Functions of Hydrothermarchaeota in Hydrothermal Sediment.</title>
        <authorList>
            <person name="Zhou Z."/>
            <person name="Liu Y."/>
            <person name="Xu W."/>
            <person name="Pan J."/>
            <person name="Luo Z.H."/>
            <person name="Li M."/>
        </authorList>
    </citation>
    <scope>NUCLEOTIDE SEQUENCE [LARGE SCALE GENOMIC DNA]</scope>
    <source>
        <strain evidence="6">HyVt-237</strain>
    </source>
</reference>
<dbReference type="EMBL" id="DRBW01000189">
    <property type="protein sequence ID" value="HDM90549.1"/>
    <property type="molecule type" value="Genomic_DNA"/>
</dbReference>
<accession>A0A7C1BDZ7</accession>
<dbReference type="Pfam" id="PF00440">
    <property type="entry name" value="TetR_N"/>
    <property type="match status" value="1"/>
</dbReference>
<name>A0A7C1BDZ7_UNCW3</name>
<evidence type="ECO:0000313" key="6">
    <source>
        <dbReference type="EMBL" id="HDM90549.1"/>
    </source>
</evidence>
<comment type="caution">
    <text evidence="6">The sequence shown here is derived from an EMBL/GenBank/DDBJ whole genome shotgun (WGS) entry which is preliminary data.</text>
</comment>
<dbReference type="SUPFAM" id="SSF46689">
    <property type="entry name" value="Homeodomain-like"/>
    <property type="match status" value="1"/>
</dbReference>
<dbReference type="Gene3D" id="1.10.357.10">
    <property type="entry name" value="Tetracycline Repressor, domain 2"/>
    <property type="match status" value="1"/>
</dbReference>
<feature type="domain" description="HTH tetR-type" evidence="5">
    <location>
        <begin position="4"/>
        <end position="64"/>
    </location>
</feature>
<dbReference type="InterPro" id="IPR036271">
    <property type="entry name" value="Tet_transcr_reg_TetR-rel_C_sf"/>
</dbReference>
<organism evidence="6">
    <name type="scientific">candidate division WOR-3 bacterium</name>
    <dbReference type="NCBI Taxonomy" id="2052148"/>
    <lineage>
        <taxon>Bacteria</taxon>
        <taxon>Bacteria division WOR-3</taxon>
    </lineage>
</organism>
<keyword evidence="2 4" id="KW-0238">DNA-binding</keyword>
<protein>
    <submittedName>
        <fullName evidence="6">TetR/AcrR family transcriptional regulator</fullName>
    </submittedName>
</protein>
<dbReference type="PROSITE" id="PS01081">
    <property type="entry name" value="HTH_TETR_1"/>
    <property type="match status" value="1"/>
</dbReference>
<dbReference type="PANTHER" id="PTHR30055">
    <property type="entry name" value="HTH-TYPE TRANSCRIPTIONAL REGULATOR RUTR"/>
    <property type="match status" value="1"/>
</dbReference>
<gene>
    <name evidence="6" type="ORF">ENG67_05015</name>
</gene>
<sequence length="204" mass="23648">MTSQSTRDIILKAAKELFAERGYYSTTVDDVAERAGVAKGSIYTYFNSKYELFVTALLQDFEEIVRKIDEKVGNIDRIEERIFRGVDIYLDYFEGNLFFFKSLFLERRVLVKESQGEAEDGFWKLYQRFTDQLASAFQIGIDRGEIKPFNPRVLAIGLIGGIDRILFSCLRKDEKTSPRENVRVFLEAFFNGVKRTPPKTFREG</sequence>
<evidence type="ECO:0000259" key="5">
    <source>
        <dbReference type="PROSITE" id="PS50977"/>
    </source>
</evidence>
<dbReference type="Proteomes" id="UP000885931">
    <property type="component" value="Unassembled WGS sequence"/>
</dbReference>
<keyword evidence="1" id="KW-0805">Transcription regulation</keyword>
<dbReference type="InterPro" id="IPR023772">
    <property type="entry name" value="DNA-bd_HTH_TetR-type_CS"/>
</dbReference>
<dbReference type="PANTHER" id="PTHR30055:SF234">
    <property type="entry name" value="HTH-TYPE TRANSCRIPTIONAL REGULATOR BETI"/>
    <property type="match status" value="1"/>
</dbReference>
<dbReference type="InterPro" id="IPR009057">
    <property type="entry name" value="Homeodomain-like_sf"/>
</dbReference>